<name>A0ACC0XPV4_9ROSI</name>
<organism evidence="1 2">
    <name type="scientific">Pistacia integerrima</name>
    <dbReference type="NCBI Taxonomy" id="434235"/>
    <lineage>
        <taxon>Eukaryota</taxon>
        <taxon>Viridiplantae</taxon>
        <taxon>Streptophyta</taxon>
        <taxon>Embryophyta</taxon>
        <taxon>Tracheophyta</taxon>
        <taxon>Spermatophyta</taxon>
        <taxon>Magnoliopsida</taxon>
        <taxon>eudicotyledons</taxon>
        <taxon>Gunneridae</taxon>
        <taxon>Pentapetalae</taxon>
        <taxon>rosids</taxon>
        <taxon>malvids</taxon>
        <taxon>Sapindales</taxon>
        <taxon>Anacardiaceae</taxon>
        <taxon>Pistacia</taxon>
    </lineage>
</organism>
<gene>
    <name evidence="1" type="ORF">Pint_32089</name>
</gene>
<evidence type="ECO:0000313" key="1">
    <source>
        <dbReference type="EMBL" id="KAJ0020698.1"/>
    </source>
</evidence>
<dbReference type="Proteomes" id="UP001163603">
    <property type="component" value="Chromosome 11"/>
</dbReference>
<proteinExistence type="predicted"/>
<evidence type="ECO:0000313" key="2">
    <source>
        <dbReference type="Proteomes" id="UP001163603"/>
    </source>
</evidence>
<dbReference type="EMBL" id="CM047746">
    <property type="protein sequence ID" value="KAJ0020698.1"/>
    <property type="molecule type" value="Genomic_DNA"/>
</dbReference>
<protein>
    <submittedName>
        <fullName evidence="1">Uncharacterized protein</fullName>
    </submittedName>
</protein>
<keyword evidence="2" id="KW-1185">Reference proteome</keyword>
<comment type="caution">
    <text evidence="1">The sequence shown here is derived from an EMBL/GenBank/DDBJ whole genome shotgun (WGS) entry which is preliminary data.</text>
</comment>
<accession>A0ACC0XPV4</accession>
<reference evidence="2" key="1">
    <citation type="journal article" date="2023" name="G3 (Bethesda)">
        <title>Genome assembly and association tests identify interacting loci associated with vigor, precocity, and sex in interspecific pistachio rootstocks.</title>
        <authorList>
            <person name="Palmer W."/>
            <person name="Jacygrad E."/>
            <person name="Sagayaradj S."/>
            <person name="Cavanaugh K."/>
            <person name="Han R."/>
            <person name="Bertier L."/>
            <person name="Beede B."/>
            <person name="Kafkas S."/>
            <person name="Golino D."/>
            <person name="Preece J."/>
            <person name="Michelmore R."/>
        </authorList>
    </citation>
    <scope>NUCLEOTIDE SEQUENCE [LARGE SCALE GENOMIC DNA]</scope>
</reference>
<sequence>MNLSLSMVNGERGVVALFVSCVLFSLPSSLLCHGLNLAVLSFFALFLDISAENSASLSHFKTRPGASSGILLGAVALPAVMISKLIQLTRAYSLHQIELQELEHMTMQYWATSASCFGVLIYLCIVMQRAPKAIHPPQSNSVWVATWSLICIVLYAVTCCVSLATISQTGSNTALKLLWELFHGLVAVKLLQQLLNCFPSCASIGEVLLVTAGLVLYFGDMLAYTIAKVSGLLISADFITVRYGIRRSEISIIIQGLTVGLLLFPIFFRFVLRKCERSFGEGYSEERRNNEIQRSLLFFASLGFILVVIVPSWMQFIHGFQVHPIIWYCCPQSLLALCFVIIIQSDAPMLWSVEVRSDRLLFFVRVFAFVFSEPFKRLSLCIYWVSLICASVPRFYNISKNSKIERILLRKYYHLMAVLMFVPALIFQPKFLDLGFGAALAVFLALEIMRVWRIWPLGQLIHQFMNAFTDHRDSDLLIVSHFSLLLGCAFPIWMSSGFNDRPLAPFAGILSLGIGDTMVSVLFVDISIHEYFLIYLLSASSGTSRWLIDSLLYVQASMVGYKYGVLRWSKTGSE</sequence>